<name>A0ACD1H6D8_9EURO</name>
<gene>
    <name evidence="1" type="ORF">BO66DRAFT_114803</name>
</gene>
<evidence type="ECO:0000313" key="2">
    <source>
        <dbReference type="Proteomes" id="UP000249661"/>
    </source>
</evidence>
<keyword evidence="2" id="KW-1185">Reference proteome</keyword>
<dbReference type="Proteomes" id="UP000249661">
    <property type="component" value="Unassembled WGS sequence"/>
</dbReference>
<reference evidence="1" key="1">
    <citation type="submission" date="2018-02" db="EMBL/GenBank/DDBJ databases">
        <title>The genomes of Aspergillus section Nigri reveals drivers in fungal speciation.</title>
        <authorList>
            <consortium name="DOE Joint Genome Institute"/>
            <person name="Vesth T.C."/>
            <person name="Nybo J."/>
            <person name="Theobald S."/>
            <person name="Brandl J."/>
            <person name="Frisvad J.C."/>
            <person name="Nielsen K.F."/>
            <person name="Lyhne E.K."/>
            <person name="Kogle M.E."/>
            <person name="Kuo A."/>
            <person name="Riley R."/>
            <person name="Clum A."/>
            <person name="Nolan M."/>
            <person name="Lipzen A."/>
            <person name="Salamov A."/>
            <person name="Henrissat B."/>
            <person name="Wiebenga A."/>
            <person name="De vries R.P."/>
            <person name="Grigoriev I.V."/>
            <person name="Mortensen U.H."/>
            <person name="Andersen M.R."/>
            <person name="Baker S.E."/>
        </authorList>
    </citation>
    <scope>NUCLEOTIDE SEQUENCE</scope>
    <source>
        <strain evidence="1">CBS 121060</strain>
    </source>
</reference>
<proteinExistence type="predicted"/>
<sequence>MSLFLVLVTFSDRLRHKRESQSGMSGKKSKEEEEAKPGKGGLVSGVPFPRLEQAKEGWKSMSLPDVSLDSLASPVNDEDSINRVIDSLKRQALQSITTNME</sequence>
<dbReference type="EMBL" id="KZ824962">
    <property type="protein sequence ID" value="RAH69073.1"/>
    <property type="molecule type" value="Genomic_DNA"/>
</dbReference>
<organism evidence="1 2">
    <name type="scientific">Aspergillus aculeatinus CBS 121060</name>
    <dbReference type="NCBI Taxonomy" id="1448322"/>
    <lineage>
        <taxon>Eukaryota</taxon>
        <taxon>Fungi</taxon>
        <taxon>Dikarya</taxon>
        <taxon>Ascomycota</taxon>
        <taxon>Pezizomycotina</taxon>
        <taxon>Eurotiomycetes</taxon>
        <taxon>Eurotiomycetidae</taxon>
        <taxon>Eurotiales</taxon>
        <taxon>Aspergillaceae</taxon>
        <taxon>Aspergillus</taxon>
        <taxon>Aspergillus subgen. Circumdati</taxon>
    </lineage>
</organism>
<evidence type="ECO:0000313" key="1">
    <source>
        <dbReference type="EMBL" id="RAH69073.1"/>
    </source>
</evidence>
<protein>
    <submittedName>
        <fullName evidence="1">Uncharacterized protein</fullName>
    </submittedName>
</protein>
<accession>A0ACD1H6D8</accession>